<dbReference type="Proteomes" id="UP000239462">
    <property type="component" value="Chromosome"/>
</dbReference>
<dbReference type="Proteomes" id="UP000590564">
    <property type="component" value="Unassembled WGS sequence"/>
</dbReference>
<dbReference type="EMBL" id="JACDUK010000002">
    <property type="protein sequence ID" value="MBA2853074.1"/>
    <property type="molecule type" value="Genomic_DNA"/>
</dbReference>
<dbReference type="GeneID" id="36101734"/>
<dbReference type="KEGG" id="mmad:MMJJ_06420"/>
<dbReference type="EMBL" id="JACHED010000003">
    <property type="protein sequence ID" value="MBB6497368.1"/>
    <property type="molecule type" value="Genomic_DNA"/>
</dbReference>
<reference evidence="7" key="1">
    <citation type="journal article" date="2018" name="Genome Announc.">
        <title>Complete Genome Sequence of the Methanococcus maripaludis Type Strain JJ (DSM 2067), a Model for Selenoprotein Synthesis in Archaea.</title>
        <authorList>
            <person name="Poehlein A."/>
            <person name="Heym D."/>
            <person name="Quitzke V."/>
            <person name="Fersch J."/>
            <person name="Daniel R."/>
            <person name="Rother M."/>
        </authorList>
    </citation>
    <scope>NUCLEOTIDE SEQUENCE [LARGE SCALE GENOMIC DNA]</scope>
    <source>
        <strain evidence="7">DSM 2067</strain>
    </source>
</reference>
<dbReference type="Proteomes" id="UP000522365">
    <property type="component" value="Unassembled WGS sequence"/>
</dbReference>
<dbReference type="EMBL" id="JACDUP010000002">
    <property type="protein sequence ID" value="MBA2869018.1"/>
    <property type="molecule type" value="Genomic_DNA"/>
</dbReference>
<gene>
    <name evidence="2" type="ORF">HNP89_001031</name>
    <name evidence="5" type="ORF">HNP92_000980</name>
    <name evidence="3" type="ORF">HNP94_001540</name>
    <name evidence="4" type="ORF">HNP95_001197</name>
    <name evidence="6" type="ORF">HNP96_001411</name>
    <name evidence="1" type="ORF">MMJJ_06420</name>
</gene>
<evidence type="ECO:0000313" key="9">
    <source>
        <dbReference type="Proteomes" id="UP000536195"/>
    </source>
</evidence>
<evidence type="ECO:0000313" key="4">
    <source>
        <dbReference type="EMBL" id="MBA2869018.1"/>
    </source>
</evidence>
<evidence type="ECO:0000313" key="12">
    <source>
        <dbReference type="Proteomes" id="UP000590564"/>
    </source>
</evidence>
<evidence type="ECO:0000313" key="3">
    <source>
        <dbReference type="EMBL" id="MBA2864518.1"/>
    </source>
</evidence>
<dbReference type="RefSeq" id="WP_104837656.1">
    <property type="nucleotide sequence ID" value="NZ_CP026606.1"/>
</dbReference>
<accession>A0A2L1C9J7</accession>
<evidence type="ECO:0000313" key="1">
    <source>
        <dbReference type="EMBL" id="AVB76058.1"/>
    </source>
</evidence>
<proteinExistence type="predicted"/>
<dbReference type="EMBL" id="JACHEC010000002">
    <property type="protein sequence ID" value="MBB6401675.1"/>
    <property type="molecule type" value="Genomic_DNA"/>
</dbReference>
<evidence type="ECO:0000313" key="10">
    <source>
        <dbReference type="Proteomes" id="UP000567099"/>
    </source>
</evidence>
<dbReference type="Proteomes" id="UP000571751">
    <property type="component" value="Unassembled WGS sequence"/>
</dbReference>
<evidence type="ECO:0000313" key="11">
    <source>
        <dbReference type="Proteomes" id="UP000571751"/>
    </source>
</evidence>
<dbReference type="AlphaFoldDB" id="A0A2L1C9J7"/>
<reference evidence="9 12" key="3">
    <citation type="submission" date="2020-08" db="EMBL/GenBank/DDBJ databases">
        <title>Genomic Encyclopedia of Type Strains, Phase IV (KMG-V): Genome sequencing to study the core and pangenomes of soil and plant-associated prokaryotes.</title>
        <authorList>
            <person name="Whitman W."/>
        </authorList>
    </citation>
    <scope>NUCLEOTIDE SEQUENCE [LARGE SCALE GENOMIC DNA]</scope>
    <source>
        <strain evidence="5 9">C11</strain>
        <strain evidence="3 10">C13</strain>
        <strain evidence="4 11">C14</strain>
        <strain evidence="6 12">D1</strain>
        <strain evidence="2 8">S1</strain>
    </source>
</reference>
<protein>
    <submittedName>
        <fullName evidence="1">Uncharacterized protein</fullName>
    </submittedName>
</protein>
<evidence type="ECO:0000313" key="8">
    <source>
        <dbReference type="Proteomes" id="UP000522365"/>
    </source>
</evidence>
<dbReference type="Proteomes" id="UP000536195">
    <property type="component" value="Unassembled WGS sequence"/>
</dbReference>
<evidence type="ECO:0000313" key="6">
    <source>
        <dbReference type="EMBL" id="MBB6497368.1"/>
    </source>
</evidence>
<dbReference type="EMBL" id="JACDUO010000002">
    <property type="protein sequence ID" value="MBA2864518.1"/>
    <property type="molecule type" value="Genomic_DNA"/>
</dbReference>
<sequence length="92" mass="10905">MKGTGNLITVDDKTIVNSMEKVFKEELEDMEKDLEFLYKKYDVPNSRLLADKVSAGIYMGEEILRDLEDMEYFEENIEKLRAYLRDLNMKKI</sequence>
<name>A0A2L1C9J7_METMI</name>
<dbReference type="Proteomes" id="UP000567099">
    <property type="component" value="Unassembled WGS sequence"/>
</dbReference>
<evidence type="ECO:0000313" key="7">
    <source>
        <dbReference type="Proteomes" id="UP000239462"/>
    </source>
</evidence>
<organism evidence="1 7">
    <name type="scientific">Methanococcus maripaludis</name>
    <name type="common">Methanococcus deltae</name>
    <dbReference type="NCBI Taxonomy" id="39152"/>
    <lineage>
        <taxon>Archaea</taxon>
        <taxon>Methanobacteriati</taxon>
        <taxon>Methanobacteriota</taxon>
        <taxon>Methanomada group</taxon>
        <taxon>Methanococci</taxon>
        <taxon>Methanococcales</taxon>
        <taxon>Methanococcaceae</taxon>
        <taxon>Methanococcus</taxon>
    </lineage>
</organism>
<evidence type="ECO:0000313" key="2">
    <source>
        <dbReference type="EMBL" id="MBA2853074.1"/>
    </source>
</evidence>
<dbReference type="EMBL" id="CP026606">
    <property type="protein sequence ID" value="AVB76058.1"/>
    <property type="molecule type" value="Genomic_DNA"/>
</dbReference>
<reference evidence="1" key="2">
    <citation type="submission" date="2018-02" db="EMBL/GenBank/DDBJ databases">
        <title>Complete genome sequence of the Methanococcus maripaludis type strain JJ (DSM 2067), a model for selenoprotein synthesis in Archaea.</title>
        <authorList>
            <person name="Poehlein A."/>
            <person name="Heym D."/>
            <person name="Quitzke V."/>
            <person name="Fersch J."/>
            <person name="Daniel R."/>
            <person name="Rother M."/>
        </authorList>
    </citation>
    <scope>NUCLEOTIDE SEQUENCE [LARGE SCALE GENOMIC DNA]</scope>
    <source>
        <strain evidence="1">DSM 2067</strain>
    </source>
</reference>
<evidence type="ECO:0000313" key="5">
    <source>
        <dbReference type="EMBL" id="MBB6401675.1"/>
    </source>
</evidence>